<gene>
    <name evidence="2" type="ORF">g.44134</name>
</gene>
<dbReference type="PANTHER" id="PTHR33481">
    <property type="entry name" value="REVERSE TRANSCRIPTASE"/>
    <property type="match status" value="1"/>
</dbReference>
<dbReference type="Gene3D" id="3.60.10.10">
    <property type="entry name" value="Endonuclease/exonuclease/phosphatase"/>
    <property type="match status" value="1"/>
</dbReference>
<dbReference type="InterPro" id="IPR036691">
    <property type="entry name" value="Endo/exonu/phosph_ase_sf"/>
</dbReference>
<dbReference type="PROSITE" id="PS50878">
    <property type="entry name" value="RT_POL"/>
    <property type="match status" value="1"/>
</dbReference>
<feature type="domain" description="Reverse transcriptase" evidence="1">
    <location>
        <begin position="320"/>
        <end position="589"/>
    </location>
</feature>
<dbReference type="SUPFAM" id="SSF56219">
    <property type="entry name" value="DNase I-like"/>
    <property type="match status" value="1"/>
</dbReference>
<reference evidence="2" key="1">
    <citation type="submission" date="2015-12" db="EMBL/GenBank/DDBJ databases">
        <title>De novo transcriptome assembly of four potential Pierce s Disease insect vectors from Arizona vineyards.</title>
        <authorList>
            <person name="Tassone E.E."/>
        </authorList>
    </citation>
    <scope>NUCLEOTIDE SEQUENCE</scope>
</reference>
<proteinExistence type="predicted"/>
<dbReference type="InterPro" id="IPR000477">
    <property type="entry name" value="RT_dom"/>
</dbReference>
<dbReference type="GO" id="GO:0003824">
    <property type="term" value="F:catalytic activity"/>
    <property type="evidence" value="ECO:0007669"/>
    <property type="project" value="InterPro"/>
</dbReference>
<name>A0A1B6CZZ7_9HEMI</name>
<sequence length="673" mass="76518">ALLEYITGTQMDIINRGNEPTFVTATRSEVLDITLASMNISSSIHGWRVEEEPSMSDHRTITFGIDSTKPRLGSRRRPKDTNWDGYRDELADRLAHLKGKYGTGQGLEWTTQQIHEAMVGAYENNCPIKPCRRPDGVSWWSEKLEALRVCARRAFNRAKKRKSPEGWGAYKTALQNFKREVTSAKRERWREFCTKVDGLSETARLARILTRDNDARLTCLKDGLGGYAESEEDILNLLLEANFPDFVREEDTVIQTVCERRPYGLADWGLAALVVTSEKVKWAINSFEPYKTPGPDGIFPKMLQEGGGHIIRTVTGVLRGCIAIGYVPASWRITRVSFIPKPGRRSYQTVKDFRPISLTSFLLKTLEKIVDNYVRDNVLTGCPLHRWQHAYTHLETALHSVVSYIEESLEARETVIGAFVDIEGAFNSTTRESIQDALSRFGVPQTIVRWIRGVLDNRSIYSEWNGKSVRGRVSEGCPQGGVLSPLLWNLVADELLRILDGEGFFSVAYADDFAILVRGKYEEILPDLLESALGKVGEWCRSRSLDVNPRKTEIVAFTRKLKSNINREISICGISRPYAESVKYLGVYLDKKMKWVLHLKMQCQKAINIFMQCRSAIGRDWGLEPQKALWLYEAILRPRLTYAAVVWWKATLLKTSRQALDHVQAVVLRGTYR</sequence>
<dbReference type="InterPro" id="IPR043502">
    <property type="entry name" value="DNA/RNA_pol_sf"/>
</dbReference>
<evidence type="ECO:0000259" key="1">
    <source>
        <dbReference type="PROSITE" id="PS50878"/>
    </source>
</evidence>
<accession>A0A1B6CZZ7</accession>
<dbReference type="GO" id="GO:0071897">
    <property type="term" value="P:DNA biosynthetic process"/>
    <property type="evidence" value="ECO:0007669"/>
    <property type="project" value="UniProtKB-ARBA"/>
</dbReference>
<feature type="non-terminal residue" evidence="2">
    <location>
        <position position="1"/>
    </location>
</feature>
<dbReference type="InterPro" id="IPR005135">
    <property type="entry name" value="Endo/exonuclease/phosphatase"/>
</dbReference>
<evidence type="ECO:0000313" key="2">
    <source>
        <dbReference type="EMBL" id="JAS19020.1"/>
    </source>
</evidence>
<dbReference type="EMBL" id="GEDC01018278">
    <property type="protein sequence ID" value="JAS19020.1"/>
    <property type="molecule type" value="Transcribed_RNA"/>
</dbReference>
<dbReference type="CDD" id="cd01650">
    <property type="entry name" value="RT_nLTR_like"/>
    <property type="match status" value="1"/>
</dbReference>
<dbReference type="Pfam" id="PF00078">
    <property type="entry name" value="RVT_1"/>
    <property type="match status" value="1"/>
</dbReference>
<dbReference type="SUPFAM" id="SSF56672">
    <property type="entry name" value="DNA/RNA polymerases"/>
    <property type="match status" value="1"/>
</dbReference>
<dbReference type="AlphaFoldDB" id="A0A1B6CZZ7"/>
<feature type="non-terminal residue" evidence="2">
    <location>
        <position position="673"/>
    </location>
</feature>
<protein>
    <recommendedName>
        <fullName evidence="1">Reverse transcriptase domain-containing protein</fullName>
    </recommendedName>
</protein>
<dbReference type="Pfam" id="PF14529">
    <property type="entry name" value="Exo_endo_phos_2"/>
    <property type="match status" value="1"/>
</dbReference>
<organism evidence="2">
    <name type="scientific">Clastoptera arizonana</name>
    <name type="common">Arizona spittle bug</name>
    <dbReference type="NCBI Taxonomy" id="38151"/>
    <lineage>
        <taxon>Eukaryota</taxon>
        <taxon>Metazoa</taxon>
        <taxon>Ecdysozoa</taxon>
        <taxon>Arthropoda</taxon>
        <taxon>Hexapoda</taxon>
        <taxon>Insecta</taxon>
        <taxon>Pterygota</taxon>
        <taxon>Neoptera</taxon>
        <taxon>Paraneoptera</taxon>
        <taxon>Hemiptera</taxon>
        <taxon>Auchenorrhyncha</taxon>
        <taxon>Cercopoidea</taxon>
        <taxon>Clastopteridae</taxon>
        <taxon>Clastoptera</taxon>
    </lineage>
</organism>
<dbReference type="PANTHER" id="PTHR33481:SF1">
    <property type="entry name" value="ENDONUCLEASE_EXONUCLEASE_PHOSPHATASE DOMAIN-CONTAINING PROTEIN-RELATED"/>
    <property type="match status" value="1"/>
</dbReference>